<evidence type="ECO:0000313" key="1">
    <source>
        <dbReference type="EMBL" id="QOR60308.1"/>
    </source>
</evidence>
<sequence>MFTVSRPRLVIKCSNDKKKPKYTKYKDIKKTSEKEIKYSESWWDNFSMKGFLTKIFAPDGEIDYEDFNKNSKYAIRIEEKDKKEDK</sequence>
<reference evidence="1" key="1">
    <citation type="submission" date="2019-02" db="EMBL/GenBank/DDBJ databases">
        <authorList>
            <person name="Bachy C."/>
            <person name="Yung C.-M."/>
            <person name="Roux S."/>
            <person name="Sullivan M.B."/>
            <person name="Worden A.Z."/>
        </authorList>
    </citation>
    <scope>NUCLEOTIDE SEQUENCE</scope>
    <source>
        <strain evidence="1">BII-V1</strain>
    </source>
</reference>
<dbReference type="EMBL" id="MK522035">
    <property type="protein sequence ID" value="QOR60308.1"/>
    <property type="molecule type" value="Genomic_DNA"/>
</dbReference>
<name>A0A7S6NY77_9PHYC</name>
<proteinExistence type="predicted"/>
<protein>
    <submittedName>
        <fullName evidence="1">Uncharacterized protein</fullName>
    </submittedName>
</protein>
<organism evidence="1">
    <name type="scientific">Bathycoccus sp. RCC716 virus 1</name>
    <dbReference type="NCBI Taxonomy" id="2530038"/>
    <lineage>
        <taxon>Viruses</taxon>
        <taxon>Varidnaviria</taxon>
        <taxon>Bamfordvirae</taxon>
        <taxon>Nucleocytoviricota</taxon>
        <taxon>Megaviricetes</taxon>
        <taxon>Algavirales</taxon>
        <taxon>Phycodnaviridae</taxon>
        <taxon>Prasinovirus</taxon>
    </lineage>
</organism>
<accession>A0A7S6NY77</accession>